<accession>A0A0C3CTZ6</accession>
<dbReference type="SUPFAM" id="SSF52047">
    <property type="entry name" value="RNI-like"/>
    <property type="match status" value="1"/>
</dbReference>
<dbReference type="EMBL" id="KN831770">
    <property type="protein sequence ID" value="KIM47356.1"/>
    <property type="molecule type" value="Genomic_DNA"/>
</dbReference>
<evidence type="ECO:0000313" key="2">
    <source>
        <dbReference type="EMBL" id="KIM47356.1"/>
    </source>
</evidence>
<dbReference type="InterPro" id="IPR032675">
    <property type="entry name" value="LRR_dom_sf"/>
</dbReference>
<dbReference type="OrthoDB" id="3048627at2759"/>
<dbReference type="HOGENOM" id="CLU_027732_1_0_1"/>
<organism evidence="2 3">
    <name type="scientific">Hebeloma cylindrosporum</name>
    <dbReference type="NCBI Taxonomy" id="76867"/>
    <lineage>
        <taxon>Eukaryota</taxon>
        <taxon>Fungi</taxon>
        <taxon>Dikarya</taxon>
        <taxon>Basidiomycota</taxon>
        <taxon>Agaricomycotina</taxon>
        <taxon>Agaricomycetes</taxon>
        <taxon>Agaricomycetidae</taxon>
        <taxon>Agaricales</taxon>
        <taxon>Agaricineae</taxon>
        <taxon>Hymenogastraceae</taxon>
        <taxon>Hebeloma</taxon>
    </lineage>
</organism>
<dbReference type="AlphaFoldDB" id="A0A0C3CTZ6"/>
<dbReference type="STRING" id="686832.A0A0C3CTZ6"/>
<evidence type="ECO:0000256" key="1">
    <source>
        <dbReference type="SAM" id="MobiDB-lite"/>
    </source>
</evidence>
<protein>
    <recommendedName>
        <fullName evidence="4">F-box domain-containing protein</fullName>
    </recommendedName>
</protein>
<keyword evidence="3" id="KW-1185">Reference proteome</keyword>
<reference evidence="2 3" key="1">
    <citation type="submission" date="2014-04" db="EMBL/GenBank/DDBJ databases">
        <authorList>
            <consortium name="DOE Joint Genome Institute"/>
            <person name="Kuo A."/>
            <person name="Gay G."/>
            <person name="Dore J."/>
            <person name="Kohler A."/>
            <person name="Nagy L.G."/>
            <person name="Floudas D."/>
            <person name="Copeland A."/>
            <person name="Barry K.W."/>
            <person name="Cichocki N."/>
            <person name="Veneault-Fourrey C."/>
            <person name="LaButti K."/>
            <person name="Lindquist E.A."/>
            <person name="Lipzen A."/>
            <person name="Lundell T."/>
            <person name="Morin E."/>
            <person name="Murat C."/>
            <person name="Sun H."/>
            <person name="Tunlid A."/>
            <person name="Henrissat B."/>
            <person name="Grigoriev I.V."/>
            <person name="Hibbett D.S."/>
            <person name="Martin F."/>
            <person name="Nordberg H.P."/>
            <person name="Cantor M.N."/>
            <person name="Hua S.X."/>
        </authorList>
    </citation>
    <scope>NUCLEOTIDE SEQUENCE [LARGE SCALE GENOMIC DNA]</scope>
    <source>
        <strain evidence="3">h7</strain>
    </source>
</reference>
<dbReference type="Gene3D" id="3.80.10.10">
    <property type="entry name" value="Ribonuclease Inhibitor"/>
    <property type="match status" value="1"/>
</dbReference>
<sequence length="545" mass="61589">MSSLLQPLKRRRTKSSKPSPTQGIKAFPVEILTIIFEFLYDAASGILDDTPDRRAFPGSVYRPHGAGGGAYARGTKRSITPAREVVKLEFPLHIVTGVCRLWRDIIHRLPEFLSRIVIFVDGPPTPLTSVQEQVKVARGLPLDVLVTRRVFKLGNDPEEKQLSDSEILAILADEKAQVKEVVKLLPSLIPVSRSIIFDLQYSSSLPYISLDFHGPAKFLRVLKLSCVQEGWDDAERLPFLDVVPNESPDDDFEAPLLSVLVLDGYTVVDVLFSDSWIRHMQSMSIDSLSISHLNLLEWENFPFTIHDLVHGLANFGALRSLVLFDIKMESGCGDDDGGSSFLVDNLTMEDMDEACAEEFSVASYSHSTWCYFHVINTPITYASIPLVHHLRLENIPNICHPEFNRSLTRFFGNRLDIDKCPELDDDHLEHIANSCLQLRRVYIKDCPGITVRGLRMMISVRDDLVDESKDRIFEKLTIGHRDDTESLLGCTTEADEKIKLGHAGNKYGRQDACPIHRLHVMGHPAKLSTAERRWFERNLESFSWT</sequence>
<reference evidence="3" key="2">
    <citation type="submission" date="2015-01" db="EMBL/GenBank/DDBJ databases">
        <title>Evolutionary Origins and Diversification of the Mycorrhizal Mutualists.</title>
        <authorList>
            <consortium name="DOE Joint Genome Institute"/>
            <consortium name="Mycorrhizal Genomics Consortium"/>
            <person name="Kohler A."/>
            <person name="Kuo A."/>
            <person name="Nagy L.G."/>
            <person name="Floudas D."/>
            <person name="Copeland A."/>
            <person name="Barry K.W."/>
            <person name="Cichocki N."/>
            <person name="Veneault-Fourrey C."/>
            <person name="LaButti K."/>
            <person name="Lindquist E.A."/>
            <person name="Lipzen A."/>
            <person name="Lundell T."/>
            <person name="Morin E."/>
            <person name="Murat C."/>
            <person name="Riley R."/>
            <person name="Ohm R."/>
            <person name="Sun H."/>
            <person name="Tunlid A."/>
            <person name="Henrissat B."/>
            <person name="Grigoriev I.V."/>
            <person name="Hibbett D.S."/>
            <person name="Martin F."/>
        </authorList>
    </citation>
    <scope>NUCLEOTIDE SEQUENCE [LARGE SCALE GENOMIC DNA]</scope>
    <source>
        <strain evidence="3">h7</strain>
    </source>
</reference>
<feature type="region of interest" description="Disordered" evidence="1">
    <location>
        <begin position="1"/>
        <end position="21"/>
    </location>
</feature>
<evidence type="ECO:0000313" key="3">
    <source>
        <dbReference type="Proteomes" id="UP000053424"/>
    </source>
</evidence>
<gene>
    <name evidence="2" type="ORF">M413DRAFT_23571</name>
</gene>
<proteinExistence type="predicted"/>
<evidence type="ECO:0008006" key="4">
    <source>
        <dbReference type="Google" id="ProtNLM"/>
    </source>
</evidence>
<dbReference type="Proteomes" id="UP000053424">
    <property type="component" value="Unassembled WGS sequence"/>
</dbReference>
<name>A0A0C3CTZ6_HEBCY</name>